<feature type="region of interest" description="Disordered" evidence="1">
    <location>
        <begin position="27"/>
        <end position="53"/>
    </location>
</feature>
<accession>A0A9W6UCD9</accession>
<feature type="compositionally biased region" description="Low complexity" evidence="1">
    <location>
        <begin position="31"/>
        <end position="47"/>
    </location>
</feature>
<dbReference type="AlphaFoldDB" id="A0A9W6UCD9"/>
<dbReference type="OrthoDB" id="129874at2759"/>
<evidence type="ECO:0000313" key="2">
    <source>
        <dbReference type="EMBL" id="GMF29510.1"/>
    </source>
</evidence>
<evidence type="ECO:0000313" key="3">
    <source>
        <dbReference type="Proteomes" id="UP001165121"/>
    </source>
</evidence>
<name>A0A9W6UCD9_9STRA</name>
<keyword evidence="3" id="KW-1185">Reference proteome</keyword>
<gene>
    <name evidence="2" type="ORF">Pfra01_000632400</name>
</gene>
<proteinExistence type="predicted"/>
<organism evidence="2 3">
    <name type="scientific">Phytophthora fragariaefolia</name>
    <dbReference type="NCBI Taxonomy" id="1490495"/>
    <lineage>
        <taxon>Eukaryota</taxon>
        <taxon>Sar</taxon>
        <taxon>Stramenopiles</taxon>
        <taxon>Oomycota</taxon>
        <taxon>Peronosporomycetes</taxon>
        <taxon>Peronosporales</taxon>
        <taxon>Peronosporaceae</taxon>
        <taxon>Phytophthora</taxon>
    </lineage>
</organism>
<protein>
    <submittedName>
        <fullName evidence="2">Unnamed protein product</fullName>
    </submittedName>
</protein>
<comment type="caution">
    <text evidence="2">The sequence shown here is derived from an EMBL/GenBank/DDBJ whole genome shotgun (WGS) entry which is preliminary data.</text>
</comment>
<feature type="region of interest" description="Disordered" evidence="1">
    <location>
        <begin position="80"/>
        <end position="141"/>
    </location>
</feature>
<sequence>MSWRQPTNLFGSSVSDRAMMEEVLELLATDSPSNEESTTSTTTSTRSNIDENNHCSNLTRFNCSSLSAKSTDQEIIDNLDITNAIETPEKGTSRSNNDCDDDEEKYPIPGLTTDQETSQEQKQEAEAAQGIGQPPPMPPPMYAPGPTLWYLRANLVAFGDKAADYTVWITRTNVCMLSHFAFSGGV</sequence>
<dbReference type="EMBL" id="BSXT01000538">
    <property type="protein sequence ID" value="GMF29510.1"/>
    <property type="molecule type" value="Genomic_DNA"/>
</dbReference>
<reference evidence="2" key="1">
    <citation type="submission" date="2023-04" db="EMBL/GenBank/DDBJ databases">
        <title>Phytophthora fragariaefolia NBRC 109709.</title>
        <authorList>
            <person name="Ichikawa N."/>
            <person name="Sato H."/>
            <person name="Tonouchi N."/>
        </authorList>
    </citation>
    <scope>NUCLEOTIDE SEQUENCE</scope>
    <source>
        <strain evidence="2">NBRC 109709</strain>
    </source>
</reference>
<evidence type="ECO:0000256" key="1">
    <source>
        <dbReference type="SAM" id="MobiDB-lite"/>
    </source>
</evidence>
<dbReference type="Proteomes" id="UP001165121">
    <property type="component" value="Unassembled WGS sequence"/>
</dbReference>